<dbReference type="EMBL" id="JASAOG010000318">
    <property type="protein sequence ID" value="KAK0040563.1"/>
    <property type="molecule type" value="Genomic_DNA"/>
</dbReference>
<proteinExistence type="predicted"/>
<feature type="domain" description="SET" evidence="1">
    <location>
        <begin position="43"/>
        <end position="159"/>
    </location>
</feature>
<dbReference type="Proteomes" id="UP001233172">
    <property type="component" value="Unassembled WGS sequence"/>
</dbReference>
<reference evidence="2" key="2">
    <citation type="submission" date="2023-04" db="EMBL/GenBank/DDBJ databases">
        <authorList>
            <person name="Bu L."/>
            <person name="Lu L."/>
            <person name="Laidemitt M.R."/>
            <person name="Zhang S.M."/>
            <person name="Mutuku M."/>
            <person name="Mkoji G."/>
            <person name="Steinauer M."/>
            <person name="Loker E.S."/>
        </authorList>
    </citation>
    <scope>NUCLEOTIDE SEQUENCE</scope>
    <source>
        <strain evidence="2">KasaAsao</strain>
        <tissue evidence="2">Whole Snail</tissue>
    </source>
</reference>
<dbReference type="GO" id="GO:0001227">
    <property type="term" value="F:DNA-binding transcription repressor activity, RNA polymerase II-specific"/>
    <property type="evidence" value="ECO:0007669"/>
    <property type="project" value="InterPro"/>
</dbReference>
<evidence type="ECO:0000313" key="3">
    <source>
        <dbReference type="Proteomes" id="UP001233172"/>
    </source>
</evidence>
<evidence type="ECO:0000259" key="1">
    <source>
        <dbReference type="PROSITE" id="PS50280"/>
    </source>
</evidence>
<keyword evidence="3" id="KW-1185">Reference proteome</keyword>
<dbReference type="InterPro" id="IPR001214">
    <property type="entry name" value="SET_dom"/>
</dbReference>
<feature type="non-terminal residue" evidence="2">
    <location>
        <position position="178"/>
    </location>
</feature>
<dbReference type="SUPFAM" id="SSF82199">
    <property type="entry name" value="SET domain"/>
    <property type="match status" value="1"/>
</dbReference>
<dbReference type="Gene3D" id="2.170.270.10">
    <property type="entry name" value="SET domain"/>
    <property type="match status" value="1"/>
</dbReference>
<dbReference type="CDD" id="cd19187">
    <property type="entry name" value="PR-SET_PRDM1"/>
    <property type="match status" value="1"/>
</dbReference>
<evidence type="ECO:0000313" key="2">
    <source>
        <dbReference type="EMBL" id="KAK0040563.1"/>
    </source>
</evidence>
<gene>
    <name evidence="2" type="ORF">Bpfe_030021</name>
</gene>
<reference evidence="2" key="1">
    <citation type="journal article" date="2023" name="PLoS Negl. Trop. Dis.">
        <title>A genome sequence for Biomphalaria pfeifferi, the major vector snail for the human-infecting parasite Schistosoma mansoni.</title>
        <authorList>
            <person name="Bu L."/>
            <person name="Lu L."/>
            <person name="Laidemitt M.R."/>
            <person name="Zhang S.M."/>
            <person name="Mutuku M."/>
            <person name="Mkoji G."/>
            <person name="Steinauer M."/>
            <person name="Loker E.S."/>
        </authorList>
    </citation>
    <scope>NUCLEOTIDE SEQUENCE</scope>
    <source>
        <strain evidence="2">KasaAsao</strain>
    </source>
</reference>
<dbReference type="InterPro" id="IPR044413">
    <property type="entry name" value="PRDM1_PR-SET"/>
</dbReference>
<sequence>AMEEGWDFRQLNDEEFEEFCVYIVQDRPCEPVCHNRAQASLPRNLTFRPSIICQNSVGVWSSEHIPRGTRFGPLFGEKLDRRSTTEQFHPKYIWQVYKEGVLDYMIQITDPDRSSWQLFMNLAPSDREQNVVACQHGTHIYFYTVKPIEANTELLFWFSQEYSERVKCPSSVGENRRA</sequence>
<accession>A0AAD8EV49</accession>
<protein>
    <submittedName>
        <fullName evidence="2">PR domain zinc finger protein 1-like isoform X1</fullName>
    </submittedName>
</protein>
<dbReference type="InterPro" id="IPR046341">
    <property type="entry name" value="SET_dom_sf"/>
</dbReference>
<dbReference type="PROSITE" id="PS50280">
    <property type="entry name" value="SET"/>
    <property type="match status" value="1"/>
</dbReference>
<comment type="caution">
    <text evidence="2">The sequence shown here is derived from an EMBL/GenBank/DDBJ whole genome shotgun (WGS) entry which is preliminary data.</text>
</comment>
<dbReference type="AlphaFoldDB" id="A0AAD8EV49"/>
<dbReference type="Pfam" id="PF21549">
    <property type="entry name" value="PRDM2_PR"/>
    <property type="match status" value="1"/>
</dbReference>
<organism evidence="2 3">
    <name type="scientific">Biomphalaria pfeifferi</name>
    <name type="common">Bloodfluke planorb</name>
    <name type="synonym">Freshwater snail</name>
    <dbReference type="NCBI Taxonomy" id="112525"/>
    <lineage>
        <taxon>Eukaryota</taxon>
        <taxon>Metazoa</taxon>
        <taxon>Spiralia</taxon>
        <taxon>Lophotrochozoa</taxon>
        <taxon>Mollusca</taxon>
        <taxon>Gastropoda</taxon>
        <taxon>Heterobranchia</taxon>
        <taxon>Euthyneura</taxon>
        <taxon>Panpulmonata</taxon>
        <taxon>Hygrophila</taxon>
        <taxon>Lymnaeoidea</taxon>
        <taxon>Planorbidae</taxon>
        <taxon>Biomphalaria</taxon>
    </lineage>
</organism>
<dbReference type="SMART" id="SM00317">
    <property type="entry name" value="SET"/>
    <property type="match status" value="1"/>
</dbReference>
<name>A0AAD8EV49_BIOPF</name>